<comment type="similarity">
    <text evidence="2 7">Belongs to the group II decarboxylase family.</text>
</comment>
<name>A0A1V6TBU8_9EURO</name>
<dbReference type="InterPro" id="IPR002129">
    <property type="entry name" value="PyrdxlP-dep_de-COase"/>
</dbReference>
<dbReference type="GO" id="GO:0019752">
    <property type="term" value="P:carboxylic acid metabolic process"/>
    <property type="evidence" value="ECO:0007669"/>
    <property type="project" value="InterPro"/>
</dbReference>
<dbReference type="InterPro" id="IPR015424">
    <property type="entry name" value="PyrdxlP-dep_Trfase"/>
</dbReference>
<dbReference type="InterPro" id="IPR015422">
    <property type="entry name" value="PyrdxlP-dep_Trfase_small"/>
</dbReference>
<evidence type="ECO:0000256" key="3">
    <source>
        <dbReference type="ARBA" id="ARBA00022793"/>
    </source>
</evidence>
<dbReference type="STRING" id="303698.A0A1V6TBU8"/>
<dbReference type="PRINTS" id="PR00800">
    <property type="entry name" value="YHDCRBOXLASE"/>
</dbReference>
<dbReference type="OrthoDB" id="2161780at2759"/>
<comment type="cofactor">
    <cofactor evidence="1 6 7">
        <name>pyridoxal 5'-phosphate</name>
        <dbReference type="ChEBI" id="CHEBI:597326"/>
    </cofactor>
</comment>
<keyword evidence="3" id="KW-0210">Decarboxylase</keyword>
<proteinExistence type="inferred from homology"/>
<dbReference type="SUPFAM" id="SSF53383">
    <property type="entry name" value="PLP-dependent transferases"/>
    <property type="match status" value="1"/>
</dbReference>
<evidence type="ECO:0000256" key="2">
    <source>
        <dbReference type="ARBA" id="ARBA00009533"/>
    </source>
</evidence>
<keyword evidence="4 6" id="KW-0663">Pyridoxal phosphate</keyword>
<evidence type="ECO:0000256" key="7">
    <source>
        <dbReference type="RuleBase" id="RU000382"/>
    </source>
</evidence>
<dbReference type="Proteomes" id="UP000191285">
    <property type="component" value="Unassembled WGS sequence"/>
</dbReference>
<dbReference type="GO" id="GO:0016831">
    <property type="term" value="F:carboxy-lyase activity"/>
    <property type="evidence" value="ECO:0007669"/>
    <property type="project" value="UniProtKB-KW"/>
</dbReference>
<dbReference type="Pfam" id="PF00282">
    <property type="entry name" value="Pyridoxal_deC"/>
    <property type="match status" value="1"/>
</dbReference>
<reference evidence="9" key="1">
    <citation type="journal article" date="2017" name="Nat. Microbiol.">
        <title>Global analysis of biosynthetic gene clusters reveals vast potential of secondary metabolite production in Penicillium species.</title>
        <authorList>
            <person name="Nielsen J.C."/>
            <person name="Grijseels S."/>
            <person name="Prigent S."/>
            <person name="Ji B."/>
            <person name="Dainat J."/>
            <person name="Nielsen K.F."/>
            <person name="Frisvad J.C."/>
            <person name="Workman M."/>
            <person name="Nielsen J."/>
        </authorList>
    </citation>
    <scope>NUCLEOTIDE SEQUENCE [LARGE SCALE GENOMIC DNA]</scope>
    <source>
        <strain evidence="9">IBT 24891</strain>
    </source>
</reference>
<dbReference type="GO" id="GO:0030170">
    <property type="term" value="F:pyridoxal phosphate binding"/>
    <property type="evidence" value="ECO:0007669"/>
    <property type="project" value="InterPro"/>
</dbReference>
<keyword evidence="5 7" id="KW-0456">Lyase</keyword>
<evidence type="ECO:0000256" key="6">
    <source>
        <dbReference type="PIRSR" id="PIRSR602129-50"/>
    </source>
</evidence>
<dbReference type="InterPro" id="IPR015421">
    <property type="entry name" value="PyrdxlP-dep_Trfase_major"/>
</dbReference>
<gene>
    <name evidence="8" type="ORF">PENSTE_c008G08019</name>
</gene>
<dbReference type="GO" id="GO:0006520">
    <property type="term" value="P:amino acid metabolic process"/>
    <property type="evidence" value="ECO:0007669"/>
    <property type="project" value="InterPro"/>
</dbReference>
<dbReference type="Gene3D" id="3.40.640.10">
    <property type="entry name" value="Type I PLP-dependent aspartate aminotransferase-like (Major domain)"/>
    <property type="match status" value="1"/>
</dbReference>
<feature type="modified residue" description="N6-(pyridoxal phosphate)lysine" evidence="6">
    <location>
        <position position="306"/>
    </location>
</feature>
<dbReference type="AlphaFoldDB" id="A0A1V6TBU8"/>
<dbReference type="PANTHER" id="PTHR11999">
    <property type="entry name" value="GROUP II PYRIDOXAL-5-PHOSPHATE DECARBOXYLASE"/>
    <property type="match status" value="1"/>
</dbReference>
<comment type="caution">
    <text evidence="8">The sequence shown here is derived from an EMBL/GenBank/DDBJ whole genome shotgun (WGS) entry which is preliminary data.</text>
</comment>
<dbReference type="Gene3D" id="3.90.1150.10">
    <property type="entry name" value="Aspartate Aminotransferase, domain 1"/>
    <property type="match status" value="1"/>
</dbReference>
<dbReference type="PANTHER" id="PTHR11999:SF70">
    <property type="entry name" value="MIP05841P"/>
    <property type="match status" value="1"/>
</dbReference>
<evidence type="ECO:0000256" key="1">
    <source>
        <dbReference type="ARBA" id="ARBA00001933"/>
    </source>
</evidence>
<evidence type="ECO:0000313" key="9">
    <source>
        <dbReference type="Proteomes" id="UP000191285"/>
    </source>
</evidence>
<dbReference type="EMBL" id="MLKD01000008">
    <property type="protein sequence ID" value="OQE23651.1"/>
    <property type="molecule type" value="Genomic_DNA"/>
</dbReference>
<evidence type="ECO:0000256" key="4">
    <source>
        <dbReference type="ARBA" id="ARBA00022898"/>
    </source>
</evidence>
<accession>A0A1V6TBU8</accession>
<keyword evidence="9" id="KW-1185">Reference proteome</keyword>
<sequence>MLKSSEISTYRDMPKSQVDDVFEPIVVEAQSLISELLKINSPKPSDPIIRRLDLKGIRNVQNVSFPCEEPRDLTATLHEALSIFANRLSHDHPNCFAYIPAAPSPLAWVGDLLTSIFNVNTALWDNSSGPSVVEHTLLRWLADRVGLPPSAGGCFVSGGSIANLTAIVAARDHILPPNARCDGIIYLSDQTHISNSKALHIAGFSAEQMRIIPTDEKFRMNVQTLAQAIQADRQNGRYPFLIVASCGSTNTGSIDPLNKLADIAQEQNLWLHVDGAYGASIALSTSHRHLVDGLGRADSISWDAHKWLFQTYGSGIVLTKNATALQDSFKVDAEYIRTPQALDGTVNFYNISPELSRPARAMSLWFTLRVLGSCAIGEMIDQCFANALAAESELRNLPNWTVISPATASIVVFRYTPAGFNLDEKQLDQLNLAISRRLLVENIAAMMTTTLRGRIVFRLCSMNPEIRSEGMATLIQTLDSVASTELSESFKKCEQRI</sequence>
<dbReference type="Gene3D" id="3.90.1150.170">
    <property type="match status" value="1"/>
</dbReference>
<protein>
    <submittedName>
        <fullName evidence="8">Uncharacterized protein</fullName>
    </submittedName>
</protein>
<organism evidence="8 9">
    <name type="scientific">Penicillium steckii</name>
    <dbReference type="NCBI Taxonomy" id="303698"/>
    <lineage>
        <taxon>Eukaryota</taxon>
        <taxon>Fungi</taxon>
        <taxon>Dikarya</taxon>
        <taxon>Ascomycota</taxon>
        <taxon>Pezizomycotina</taxon>
        <taxon>Eurotiomycetes</taxon>
        <taxon>Eurotiomycetidae</taxon>
        <taxon>Eurotiales</taxon>
        <taxon>Aspergillaceae</taxon>
        <taxon>Penicillium</taxon>
    </lineage>
</organism>
<dbReference type="InterPro" id="IPR010977">
    <property type="entry name" value="Aromatic_deC"/>
</dbReference>
<evidence type="ECO:0000256" key="5">
    <source>
        <dbReference type="ARBA" id="ARBA00023239"/>
    </source>
</evidence>
<evidence type="ECO:0000313" key="8">
    <source>
        <dbReference type="EMBL" id="OQE23651.1"/>
    </source>
</evidence>